<organism evidence="1 2">
    <name type="scientific">Araneus ventricosus</name>
    <name type="common">Orbweaver spider</name>
    <name type="synonym">Epeira ventricosa</name>
    <dbReference type="NCBI Taxonomy" id="182803"/>
    <lineage>
        <taxon>Eukaryota</taxon>
        <taxon>Metazoa</taxon>
        <taxon>Ecdysozoa</taxon>
        <taxon>Arthropoda</taxon>
        <taxon>Chelicerata</taxon>
        <taxon>Arachnida</taxon>
        <taxon>Araneae</taxon>
        <taxon>Araneomorphae</taxon>
        <taxon>Entelegynae</taxon>
        <taxon>Araneoidea</taxon>
        <taxon>Araneidae</taxon>
        <taxon>Araneus</taxon>
    </lineage>
</organism>
<reference evidence="1 2" key="1">
    <citation type="journal article" date="2019" name="Sci. Rep.">
        <title>Orb-weaving spider Araneus ventricosus genome elucidates the spidroin gene catalogue.</title>
        <authorList>
            <person name="Kono N."/>
            <person name="Nakamura H."/>
            <person name="Ohtoshi R."/>
            <person name="Moran D.A.P."/>
            <person name="Shinohara A."/>
            <person name="Yoshida Y."/>
            <person name="Fujiwara M."/>
            <person name="Mori M."/>
            <person name="Tomita M."/>
            <person name="Arakawa K."/>
        </authorList>
    </citation>
    <scope>NUCLEOTIDE SEQUENCE [LARGE SCALE GENOMIC DNA]</scope>
</reference>
<dbReference type="EMBL" id="BGPR01004130">
    <property type="protein sequence ID" value="GBM96277.1"/>
    <property type="molecule type" value="Genomic_DNA"/>
</dbReference>
<comment type="caution">
    <text evidence="1">The sequence shown here is derived from an EMBL/GenBank/DDBJ whole genome shotgun (WGS) entry which is preliminary data.</text>
</comment>
<dbReference type="Proteomes" id="UP000499080">
    <property type="component" value="Unassembled WGS sequence"/>
</dbReference>
<sequence>MLISIAASENLQFLQFHVKTAFLYGELQEEVFKKQPEGYDDKSTRVPDSKFNLQQSCNSLALQVCKLAASLTRQDRKFITNFQKHRSHHVSNLQQTCHVKFIANQ</sequence>
<gene>
    <name evidence="1" type="ORF">AVEN_173044_1</name>
</gene>
<accession>A0A4Y2K280</accession>
<keyword evidence="2" id="KW-1185">Reference proteome</keyword>
<proteinExistence type="predicted"/>
<name>A0A4Y2K280_ARAVE</name>
<evidence type="ECO:0000313" key="2">
    <source>
        <dbReference type="Proteomes" id="UP000499080"/>
    </source>
</evidence>
<evidence type="ECO:0000313" key="1">
    <source>
        <dbReference type="EMBL" id="GBM96277.1"/>
    </source>
</evidence>
<dbReference type="OrthoDB" id="8369055at2759"/>
<dbReference type="AlphaFoldDB" id="A0A4Y2K280"/>
<protein>
    <recommendedName>
        <fullName evidence="3">Reverse transcriptase Ty1/copia-type domain-containing protein</fullName>
    </recommendedName>
</protein>
<evidence type="ECO:0008006" key="3">
    <source>
        <dbReference type="Google" id="ProtNLM"/>
    </source>
</evidence>